<dbReference type="Gene3D" id="1.10.418.40">
    <property type="entry name" value="Autophagy protein 6/Beclin 1"/>
    <property type="match status" value="1"/>
</dbReference>
<keyword evidence="2" id="KW-0175">Coiled coil</keyword>
<dbReference type="Gene3D" id="6.10.250.3110">
    <property type="match status" value="1"/>
</dbReference>
<comment type="similarity">
    <text evidence="1">Belongs to the beclin family.</text>
</comment>
<evidence type="ECO:0000313" key="7">
    <source>
        <dbReference type="Proteomes" id="UP000094389"/>
    </source>
</evidence>
<feature type="coiled-coil region" evidence="2">
    <location>
        <begin position="185"/>
        <end position="254"/>
    </location>
</feature>
<feature type="region of interest" description="Disordered" evidence="3">
    <location>
        <begin position="42"/>
        <end position="67"/>
    </location>
</feature>
<evidence type="ECO:0000313" key="6">
    <source>
        <dbReference type="EMBL" id="ODV71215.1"/>
    </source>
</evidence>
<feature type="domain" description="Atg6/beclin coiled-coil" evidence="5">
    <location>
        <begin position="133"/>
        <end position="262"/>
    </location>
</feature>
<name>A0A1E4RVV9_CYBJN</name>
<dbReference type="OrthoDB" id="20368at2759"/>
<organism evidence="6 7">
    <name type="scientific">Cyberlindnera jadinii (strain ATCC 18201 / CBS 1600 / BCRC 20928 / JCM 3617 / NBRC 0987 / NRRL Y-1542)</name>
    <name type="common">Torula yeast</name>
    <name type="synonym">Candida utilis</name>
    <dbReference type="NCBI Taxonomy" id="983966"/>
    <lineage>
        <taxon>Eukaryota</taxon>
        <taxon>Fungi</taxon>
        <taxon>Dikarya</taxon>
        <taxon>Ascomycota</taxon>
        <taxon>Saccharomycotina</taxon>
        <taxon>Saccharomycetes</taxon>
        <taxon>Phaffomycetales</taxon>
        <taxon>Phaffomycetaceae</taxon>
        <taxon>Cyberlindnera</taxon>
    </lineage>
</organism>
<dbReference type="InterPro" id="IPR040455">
    <property type="entry name" value="Atg6_BARA"/>
</dbReference>
<dbReference type="GO" id="GO:0030674">
    <property type="term" value="F:protein-macromolecule adaptor activity"/>
    <property type="evidence" value="ECO:0007669"/>
    <property type="project" value="TreeGrafter"/>
</dbReference>
<dbReference type="AlphaFoldDB" id="A0A1E4RVV9"/>
<dbReference type="Proteomes" id="UP000094389">
    <property type="component" value="Unassembled WGS sequence"/>
</dbReference>
<dbReference type="GO" id="GO:0006995">
    <property type="term" value="P:cellular response to nitrogen starvation"/>
    <property type="evidence" value="ECO:0007669"/>
    <property type="project" value="TreeGrafter"/>
</dbReference>
<dbReference type="STRING" id="983966.A0A1E4RVV9"/>
<proteinExistence type="inferred from homology"/>
<dbReference type="GO" id="GO:0000045">
    <property type="term" value="P:autophagosome assembly"/>
    <property type="evidence" value="ECO:0007669"/>
    <property type="project" value="TreeGrafter"/>
</dbReference>
<dbReference type="GO" id="GO:0034271">
    <property type="term" value="C:phosphatidylinositol 3-kinase complex, class III, type I"/>
    <property type="evidence" value="ECO:0007669"/>
    <property type="project" value="TreeGrafter"/>
</dbReference>
<evidence type="ECO:0000256" key="1">
    <source>
        <dbReference type="ARBA" id="ARBA00005965"/>
    </source>
</evidence>
<reference evidence="6 7" key="1">
    <citation type="journal article" date="2016" name="Proc. Natl. Acad. Sci. U.S.A.">
        <title>Comparative genomics of biotechnologically important yeasts.</title>
        <authorList>
            <person name="Riley R."/>
            <person name="Haridas S."/>
            <person name="Wolfe K.H."/>
            <person name="Lopes M.R."/>
            <person name="Hittinger C.T."/>
            <person name="Goeker M."/>
            <person name="Salamov A.A."/>
            <person name="Wisecaver J.H."/>
            <person name="Long T.M."/>
            <person name="Calvey C.H."/>
            <person name="Aerts A.L."/>
            <person name="Barry K.W."/>
            <person name="Choi C."/>
            <person name="Clum A."/>
            <person name="Coughlan A.Y."/>
            <person name="Deshpande S."/>
            <person name="Douglass A.P."/>
            <person name="Hanson S.J."/>
            <person name="Klenk H.-P."/>
            <person name="LaButti K.M."/>
            <person name="Lapidus A."/>
            <person name="Lindquist E.A."/>
            <person name="Lipzen A.M."/>
            <person name="Meier-Kolthoff J.P."/>
            <person name="Ohm R.A."/>
            <person name="Otillar R.P."/>
            <person name="Pangilinan J.L."/>
            <person name="Peng Y."/>
            <person name="Rokas A."/>
            <person name="Rosa C.A."/>
            <person name="Scheuner C."/>
            <person name="Sibirny A.A."/>
            <person name="Slot J.C."/>
            <person name="Stielow J.B."/>
            <person name="Sun H."/>
            <person name="Kurtzman C.P."/>
            <person name="Blackwell M."/>
            <person name="Grigoriev I.V."/>
            <person name="Jeffries T.W."/>
        </authorList>
    </citation>
    <scope>NUCLEOTIDE SEQUENCE [LARGE SCALE GENOMIC DNA]</scope>
    <source>
        <strain evidence="7">ATCC 18201 / CBS 1600 / BCRC 20928 / JCM 3617 / NBRC 0987 / NRRL Y-1542</strain>
    </source>
</reference>
<dbReference type="GO" id="GO:0043548">
    <property type="term" value="F:phosphatidylinositol 3-kinase binding"/>
    <property type="evidence" value="ECO:0007669"/>
    <property type="project" value="TreeGrafter"/>
</dbReference>
<sequence>MSAQYNCQRCHLPLVIDSSLTNLTKAQGHLLTSGRLGYGRDRDDNSEKLLGNPPFIPAERQRRLDRSTSNVREPALVDWRSDGDSFVILPQFEGQDEDREDDDDVEDKIVSTRVKMLSSIFNLLSSKGDLDYPVCGECAKLLIESMKLQYDQVIKERDAYVQFLQKLENRPGQDTGKLQDTMDHINDLKGKEGDLLKELQGLEAENDQLDDEIVSLEKELETIDKEEQQFQMELNRQAIEVDELIKERDTVTAEYKFNLLQLEKLRKTNVYSDTFNISHDGPFATINGLRLGSLDGIRVPWREINSALGQVILLLATITTRLNFKLVGYKLKPMGSTSKIEKYEPDPSNPSKPKVTILEAYSSGDYQIERLFNHSNLDNSLVAILDILSQISNHLQKYDTNIELPYKMVNHKIGEASIRLGSKVADDEWTSACKFLLTNTKWILAYSSAHIPLR</sequence>
<dbReference type="EMBL" id="KV453943">
    <property type="protein sequence ID" value="ODV71215.1"/>
    <property type="molecule type" value="Genomic_DNA"/>
</dbReference>
<dbReference type="Pfam" id="PF04111">
    <property type="entry name" value="APG6"/>
    <property type="match status" value="1"/>
</dbReference>
<dbReference type="PANTHER" id="PTHR12768">
    <property type="entry name" value="BECLIN 1"/>
    <property type="match status" value="1"/>
</dbReference>
<evidence type="ECO:0000256" key="3">
    <source>
        <dbReference type="SAM" id="MobiDB-lite"/>
    </source>
</evidence>
<dbReference type="InterPro" id="IPR041691">
    <property type="entry name" value="Atg6/beclin_CC"/>
</dbReference>
<accession>A0A1E4RVV9</accession>
<dbReference type="GO" id="GO:0045324">
    <property type="term" value="P:late endosome to vacuole transport"/>
    <property type="evidence" value="ECO:0007669"/>
    <property type="project" value="TreeGrafter"/>
</dbReference>
<dbReference type="GO" id="GO:0000407">
    <property type="term" value="C:phagophore assembly site"/>
    <property type="evidence" value="ECO:0007669"/>
    <property type="project" value="TreeGrafter"/>
</dbReference>
<dbReference type="InterPro" id="IPR007243">
    <property type="entry name" value="Atg6/Beclin"/>
</dbReference>
<dbReference type="OMA" id="EWDVYKA"/>
<protein>
    <submittedName>
        <fullName evidence="6">APG6-domain-containing protein</fullName>
    </submittedName>
</protein>
<dbReference type="PANTHER" id="PTHR12768:SF4">
    <property type="entry name" value="BECLIN-1"/>
    <property type="match status" value="1"/>
</dbReference>
<evidence type="ECO:0000259" key="5">
    <source>
        <dbReference type="Pfam" id="PF17675"/>
    </source>
</evidence>
<dbReference type="RefSeq" id="XP_020068254.1">
    <property type="nucleotide sequence ID" value="XM_020215865.1"/>
</dbReference>
<evidence type="ECO:0000256" key="2">
    <source>
        <dbReference type="SAM" id="Coils"/>
    </source>
</evidence>
<feature type="domain" description="Atg6 BARA" evidence="4">
    <location>
        <begin position="265"/>
        <end position="448"/>
    </location>
</feature>
<dbReference type="GO" id="GO:0000423">
    <property type="term" value="P:mitophagy"/>
    <property type="evidence" value="ECO:0007669"/>
    <property type="project" value="TreeGrafter"/>
</dbReference>
<dbReference type="GeneID" id="30990261"/>
<dbReference type="GO" id="GO:0034272">
    <property type="term" value="C:phosphatidylinositol 3-kinase complex, class III, type II"/>
    <property type="evidence" value="ECO:0007669"/>
    <property type="project" value="TreeGrafter"/>
</dbReference>
<keyword evidence="7" id="KW-1185">Reference proteome</keyword>
<gene>
    <name evidence="6" type="ORF">CYBJADRAFT_169617</name>
</gene>
<dbReference type="InterPro" id="IPR038274">
    <property type="entry name" value="Atg6/Beclin_C_sf"/>
</dbReference>
<evidence type="ECO:0000259" key="4">
    <source>
        <dbReference type="Pfam" id="PF04111"/>
    </source>
</evidence>
<dbReference type="Pfam" id="PF17675">
    <property type="entry name" value="APG6_N"/>
    <property type="match status" value="1"/>
</dbReference>